<sequence length="77" mass="8530">MLDTTESDDVGTVEFVATYSIDGDFFAMHELSSFIKQDGNWYYTSGLTKEKSGQITPTRNDPCPCGSGKKYKKCCLA</sequence>
<dbReference type="HOGENOM" id="CLU_099590_0_1_6"/>
<dbReference type="InterPro" id="IPR004027">
    <property type="entry name" value="SEC_C_motif"/>
</dbReference>
<evidence type="ECO:0000259" key="1">
    <source>
        <dbReference type="Pfam" id="PF17775"/>
    </source>
</evidence>
<dbReference type="InterPro" id="IPR032710">
    <property type="entry name" value="NTF2-like_dom_sf"/>
</dbReference>
<proteinExistence type="predicted"/>
<evidence type="ECO:0000313" key="3">
    <source>
        <dbReference type="Proteomes" id="UP000009282"/>
    </source>
</evidence>
<dbReference type="SUPFAM" id="SSF54427">
    <property type="entry name" value="NTF2-like"/>
    <property type="match status" value="1"/>
</dbReference>
<dbReference type="PANTHER" id="PTHR33747">
    <property type="entry name" value="UPF0225 PROTEIN SCO1677"/>
    <property type="match status" value="1"/>
</dbReference>
<dbReference type="InterPro" id="IPR048469">
    <property type="entry name" value="YchJ-like_M"/>
</dbReference>
<organism evidence="2 3">
    <name type="scientific">Glaciecola nitratireducens (strain JCM 12485 / KCTC 12276 / FR1064)</name>
    <dbReference type="NCBI Taxonomy" id="1085623"/>
    <lineage>
        <taxon>Bacteria</taxon>
        <taxon>Pseudomonadati</taxon>
        <taxon>Pseudomonadota</taxon>
        <taxon>Gammaproteobacteria</taxon>
        <taxon>Alteromonadales</taxon>
        <taxon>Alteromonadaceae</taxon>
        <taxon>Brumicola</taxon>
    </lineage>
</organism>
<dbReference type="eggNOG" id="COG3012">
    <property type="taxonomic scope" value="Bacteria"/>
</dbReference>
<dbReference type="EMBL" id="CP003060">
    <property type="protein sequence ID" value="AEP30244.1"/>
    <property type="molecule type" value="Genomic_DNA"/>
</dbReference>
<name>G4QH56_GLANF</name>
<evidence type="ECO:0000313" key="2">
    <source>
        <dbReference type="EMBL" id="AEP30244.1"/>
    </source>
</evidence>
<protein>
    <submittedName>
        <fullName evidence="2">SEC-C motif domain protein</fullName>
    </submittedName>
</protein>
<feature type="domain" description="YchJ-like middle NTF2-like" evidence="1">
    <location>
        <begin position="5"/>
        <end position="46"/>
    </location>
</feature>
<dbReference type="KEGG" id="gni:GNIT_2136"/>
<reference evidence="2 3" key="1">
    <citation type="journal article" date="2011" name="J. Bacteriol.">
        <title>Complete genome sequence of seawater bacterium Glaciecola nitratireducens FR1064T.</title>
        <authorList>
            <person name="Bian F."/>
            <person name="Qin Q.L."/>
            <person name="Xie B.B."/>
            <person name="Shu Y.L."/>
            <person name="Zhang X.Y."/>
            <person name="Yu Y."/>
            <person name="Chen B."/>
            <person name="Chen X.L."/>
            <person name="Zhou B.C."/>
            <person name="Zhang Y.Z."/>
        </authorList>
    </citation>
    <scope>NUCLEOTIDE SEQUENCE [LARGE SCALE GENOMIC DNA]</scope>
    <source>
        <strain evidence="3">JCM 12485 / KCTC 12276 / FR1064</strain>
    </source>
</reference>
<dbReference type="SUPFAM" id="SSF103642">
    <property type="entry name" value="Sec-C motif"/>
    <property type="match status" value="1"/>
</dbReference>
<dbReference type="Proteomes" id="UP000009282">
    <property type="component" value="Chromosome"/>
</dbReference>
<dbReference type="Gene3D" id="3.10.450.50">
    <property type="match status" value="1"/>
</dbReference>
<accession>G4QH56</accession>
<dbReference type="PANTHER" id="PTHR33747:SF1">
    <property type="entry name" value="ADENYLATE CYCLASE-ASSOCIATED CAP C-TERMINAL DOMAIN-CONTAINING PROTEIN"/>
    <property type="match status" value="1"/>
</dbReference>
<dbReference type="Pfam" id="PF17775">
    <property type="entry name" value="YchJ_M-like"/>
    <property type="match status" value="1"/>
</dbReference>
<keyword evidence="3" id="KW-1185">Reference proteome</keyword>
<dbReference type="AlphaFoldDB" id="G4QH56"/>
<dbReference type="Pfam" id="PF02810">
    <property type="entry name" value="SEC-C"/>
    <property type="match status" value="1"/>
</dbReference>
<gene>
    <name evidence="2" type="ordered locus">GNIT_2136</name>
</gene>